<evidence type="ECO:0000256" key="3">
    <source>
        <dbReference type="ARBA" id="ARBA00022475"/>
    </source>
</evidence>
<evidence type="ECO:0000256" key="7">
    <source>
        <dbReference type="ARBA" id="ARBA00024202"/>
    </source>
</evidence>
<dbReference type="SUPFAM" id="SSF161098">
    <property type="entry name" value="MetI-like"/>
    <property type="match status" value="1"/>
</dbReference>
<dbReference type="InterPro" id="IPR025966">
    <property type="entry name" value="OppC_N"/>
</dbReference>
<reference evidence="10" key="1">
    <citation type="journal article" date="2014" name="Int. J. Syst. Evol. Microbiol.">
        <title>Complete genome sequence of Corynebacterium casei LMG S-19264T (=DSM 44701T), isolated from a smear-ripened cheese.</title>
        <authorList>
            <consortium name="US DOE Joint Genome Institute (JGI-PGF)"/>
            <person name="Walter F."/>
            <person name="Albersmeier A."/>
            <person name="Kalinowski J."/>
            <person name="Ruckert C."/>
        </authorList>
    </citation>
    <scope>NUCLEOTIDE SEQUENCE</scope>
    <source>
        <strain evidence="10">CGMCC 1.12360</strain>
    </source>
</reference>
<dbReference type="PROSITE" id="PS50928">
    <property type="entry name" value="ABC_TM1"/>
    <property type="match status" value="1"/>
</dbReference>
<feature type="transmembrane region" description="Helical" evidence="8">
    <location>
        <begin position="194"/>
        <end position="220"/>
    </location>
</feature>
<evidence type="ECO:0000256" key="5">
    <source>
        <dbReference type="ARBA" id="ARBA00022989"/>
    </source>
</evidence>
<evidence type="ECO:0000256" key="2">
    <source>
        <dbReference type="ARBA" id="ARBA00022448"/>
    </source>
</evidence>
<dbReference type="InterPro" id="IPR050366">
    <property type="entry name" value="BP-dependent_transpt_permease"/>
</dbReference>
<dbReference type="GO" id="GO:0055085">
    <property type="term" value="P:transmembrane transport"/>
    <property type="evidence" value="ECO:0007669"/>
    <property type="project" value="InterPro"/>
</dbReference>
<dbReference type="PANTHER" id="PTHR43386">
    <property type="entry name" value="OLIGOPEPTIDE TRANSPORT SYSTEM PERMEASE PROTEIN APPC"/>
    <property type="match status" value="1"/>
</dbReference>
<reference evidence="10" key="2">
    <citation type="submission" date="2020-09" db="EMBL/GenBank/DDBJ databases">
        <authorList>
            <person name="Sun Q."/>
            <person name="Zhou Y."/>
        </authorList>
    </citation>
    <scope>NUCLEOTIDE SEQUENCE</scope>
    <source>
        <strain evidence="10">CGMCC 1.12360</strain>
    </source>
</reference>
<comment type="subcellular location">
    <subcellularLocation>
        <location evidence="1 8">Cell membrane</location>
        <topology evidence="1 8">Multi-pass membrane protein</topology>
    </subcellularLocation>
</comment>
<keyword evidence="11" id="KW-1185">Reference proteome</keyword>
<keyword evidence="3" id="KW-1003">Cell membrane</keyword>
<keyword evidence="4 8" id="KW-0812">Transmembrane</keyword>
<name>A0A8J2TQB6_9BACI</name>
<keyword evidence="5 8" id="KW-1133">Transmembrane helix</keyword>
<evidence type="ECO:0000313" key="10">
    <source>
        <dbReference type="EMBL" id="GFZ82153.1"/>
    </source>
</evidence>
<comment type="caution">
    <text evidence="10">The sequence shown here is derived from an EMBL/GenBank/DDBJ whole genome shotgun (WGS) entry which is preliminary data.</text>
</comment>
<dbReference type="Gene3D" id="1.10.3720.10">
    <property type="entry name" value="MetI-like"/>
    <property type="match status" value="1"/>
</dbReference>
<feature type="transmembrane region" description="Helical" evidence="8">
    <location>
        <begin position="75"/>
        <end position="101"/>
    </location>
</feature>
<evidence type="ECO:0000256" key="4">
    <source>
        <dbReference type="ARBA" id="ARBA00022692"/>
    </source>
</evidence>
<evidence type="ECO:0000256" key="8">
    <source>
        <dbReference type="RuleBase" id="RU363032"/>
    </source>
</evidence>
<dbReference type="PANTHER" id="PTHR43386:SF1">
    <property type="entry name" value="D,D-DIPEPTIDE TRANSPORT SYSTEM PERMEASE PROTEIN DDPC-RELATED"/>
    <property type="match status" value="1"/>
</dbReference>
<dbReference type="InterPro" id="IPR035906">
    <property type="entry name" value="MetI-like_sf"/>
</dbReference>
<dbReference type="InterPro" id="IPR053385">
    <property type="entry name" value="ABC_transport_permease"/>
</dbReference>
<sequence length="275" mass="29848">MKQLKRYVKNKSVVIGFTIISLVILAAIFAPYLTPYDPTEMDMSKRLISPNSEHLLGTDEFGRDLLTRLLYGARVSLFVGFISVSVAMTIGVLLGLISGYYGKWVDTIIMRIVDIFLSFPVILLAIALVAALGPGLGNVVIALGLVYWTNYARVVRSTVLAVKEEEYVQAAITMGASNLRIIFKYILPNVTAPIIVVATLGLGVAIVAEATLSFLGLGIQPPEPSWGWTLSVGLDFIRNAPYLSVFPGIAIMITVLGFNLLGDGLRDITDPKLNK</sequence>
<dbReference type="Pfam" id="PF12911">
    <property type="entry name" value="OppC_N"/>
    <property type="match status" value="1"/>
</dbReference>
<keyword evidence="6 8" id="KW-0472">Membrane</keyword>
<feature type="transmembrane region" description="Helical" evidence="8">
    <location>
        <begin position="240"/>
        <end position="262"/>
    </location>
</feature>
<gene>
    <name evidence="10" type="ORF">GCM10010978_23660</name>
</gene>
<proteinExistence type="inferred from homology"/>
<accession>A0A8J2TQB6</accession>
<dbReference type="AlphaFoldDB" id="A0A8J2TQB6"/>
<evidence type="ECO:0000259" key="9">
    <source>
        <dbReference type="PROSITE" id="PS50928"/>
    </source>
</evidence>
<feature type="transmembrane region" description="Helical" evidence="8">
    <location>
        <begin position="121"/>
        <end position="147"/>
    </location>
</feature>
<evidence type="ECO:0000256" key="6">
    <source>
        <dbReference type="ARBA" id="ARBA00023136"/>
    </source>
</evidence>
<dbReference type="GO" id="GO:0005886">
    <property type="term" value="C:plasma membrane"/>
    <property type="evidence" value="ECO:0007669"/>
    <property type="project" value="UniProtKB-SubCell"/>
</dbReference>
<comment type="similarity">
    <text evidence="7">Belongs to the binding-protein-dependent transport system permease family. OppBC subfamily.</text>
</comment>
<feature type="transmembrane region" description="Helical" evidence="8">
    <location>
        <begin position="12"/>
        <end position="33"/>
    </location>
</feature>
<dbReference type="Proteomes" id="UP000602050">
    <property type="component" value="Unassembled WGS sequence"/>
</dbReference>
<dbReference type="CDD" id="cd06261">
    <property type="entry name" value="TM_PBP2"/>
    <property type="match status" value="1"/>
</dbReference>
<dbReference type="NCBIfam" id="NF045474">
    <property type="entry name" value="Opp2C"/>
    <property type="match status" value="1"/>
</dbReference>
<dbReference type="RefSeq" id="WP_188392617.1">
    <property type="nucleotide sequence ID" value="NZ_BMEV01000047.1"/>
</dbReference>
<feature type="domain" description="ABC transmembrane type-1" evidence="9">
    <location>
        <begin position="73"/>
        <end position="262"/>
    </location>
</feature>
<dbReference type="Pfam" id="PF00528">
    <property type="entry name" value="BPD_transp_1"/>
    <property type="match status" value="1"/>
</dbReference>
<dbReference type="InterPro" id="IPR000515">
    <property type="entry name" value="MetI-like"/>
</dbReference>
<evidence type="ECO:0000256" key="1">
    <source>
        <dbReference type="ARBA" id="ARBA00004651"/>
    </source>
</evidence>
<protein>
    <submittedName>
        <fullName evidence="10">Peptide ABC transporter permease</fullName>
    </submittedName>
</protein>
<organism evidence="10 11">
    <name type="scientific">Compostibacillus humi</name>
    <dbReference type="NCBI Taxonomy" id="1245525"/>
    <lineage>
        <taxon>Bacteria</taxon>
        <taxon>Bacillati</taxon>
        <taxon>Bacillota</taxon>
        <taxon>Bacilli</taxon>
        <taxon>Bacillales</taxon>
        <taxon>Bacillaceae</taxon>
        <taxon>Compostibacillus</taxon>
    </lineage>
</organism>
<evidence type="ECO:0000313" key="11">
    <source>
        <dbReference type="Proteomes" id="UP000602050"/>
    </source>
</evidence>
<keyword evidence="2 8" id="KW-0813">Transport</keyword>
<dbReference type="EMBL" id="BMEV01000047">
    <property type="protein sequence ID" value="GFZ82153.1"/>
    <property type="molecule type" value="Genomic_DNA"/>
</dbReference>